<dbReference type="PANTHER" id="PTHR33705">
    <property type="entry name" value="PHOSPHOCARRIER PROTEIN HPR"/>
    <property type="match status" value="1"/>
</dbReference>
<evidence type="ECO:0000256" key="3">
    <source>
        <dbReference type="ARBA" id="ARBA00022683"/>
    </source>
</evidence>
<dbReference type="GO" id="GO:0009401">
    <property type="term" value="P:phosphoenolpyruvate-dependent sugar phosphotransferase system"/>
    <property type="evidence" value="ECO:0007669"/>
    <property type="project" value="UniProtKB-KW"/>
</dbReference>
<dbReference type="Pfam" id="PF00381">
    <property type="entry name" value="PTS-HPr"/>
    <property type="match status" value="1"/>
</dbReference>
<organism evidence="5 6">
    <name type="scientific">Megasphaera paucivorans</name>
    <dbReference type="NCBI Taxonomy" id="349095"/>
    <lineage>
        <taxon>Bacteria</taxon>
        <taxon>Bacillati</taxon>
        <taxon>Bacillota</taxon>
        <taxon>Negativicutes</taxon>
        <taxon>Veillonellales</taxon>
        <taxon>Veillonellaceae</taxon>
        <taxon>Megasphaera</taxon>
    </lineage>
</organism>
<keyword evidence="3" id="KW-0598">Phosphotransferase system</keyword>
<dbReference type="AlphaFoldDB" id="A0A1G9WFX7"/>
<dbReference type="Gene3D" id="3.30.1340.10">
    <property type="entry name" value="HPr-like"/>
    <property type="match status" value="1"/>
</dbReference>
<evidence type="ECO:0000313" key="6">
    <source>
        <dbReference type="Proteomes" id="UP000199309"/>
    </source>
</evidence>
<protein>
    <submittedName>
        <fullName evidence="5">Phosphocarrier protein</fullName>
    </submittedName>
</protein>
<proteinExistence type="predicted"/>
<dbReference type="CDD" id="cd00367">
    <property type="entry name" value="PTS-HPr_like"/>
    <property type="match status" value="1"/>
</dbReference>
<dbReference type="PANTHER" id="PTHR33705:SF2">
    <property type="entry name" value="PHOSPHOCARRIER PROTEIN NPR"/>
    <property type="match status" value="1"/>
</dbReference>
<dbReference type="PROSITE" id="PS51350">
    <property type="entry name" value="PTS_HPR_DOM"/>
    <property type="match status" value="1"/>
</dbReference>
<dbReference type="GO" id="GO:0005737">
    <property type="term" value="C:cytoplasm"/>
    <property type="evidence" value="ECO:0007669"/>
    <property type="project" value="UniProtKB-SubCell"/>
</dbReference>
<keyword evidence="6" id="KW-1185">Reference proteome</keyword>
<evidence type="ECO:0000256" key="2">
    <source>
        <dbReference type="ARBA" id="ARBA00022490"/>
    </source>
</evidence>
<evidence type="ECO:0000256" key="1">
    <source>
        <dbReference type="ARBA" id="ARBA00004496"/>
    </source>
</evidence>
<dbReference type="STRING" id="349095.SAMN05660299_01619"/>
<dbReference type="SUPFAM" id="SSF55594">
    <property type="entry name" value="HPr-like"/>
    <property type="match status" value="1"/>
</dbReference>
<dbReference type="InterPro" id="IPR000032">
    <property type="entry name" value="HPr-like"/>
</dbReference>
<feature type="domain" description="HPr" evidence="4">
    <location>
        <begin position="1"/>
        <end position="85"/>
    </location>
</feature>
<dbReference type="Proteomes" id="UP000199309">
    <property type="component" value="Unassembled WGS sequence"/>
</dbReference>
<keyword evidence="2" id="KW-0963">Cytoplasm</keyword>
<dbReference type="EMBL" id="FNHQ01000014">
    <property type="protein sequence ID" value="SDM83217.1"/>
    <property type="molecule type" value="Genomic_DNA"/>
</dbReference>
<dbReference type="InterPro" id="IPR035895">
    <property type="entry name" value="HPr-like_sf"/>
</dbReference>
<accession>A0A1G9WFX7</accession>
<evidence type="ECO:0000259" key="4">
    <source>
        <dbReference type="PROSITE" id="PS51350"/>
    </source>
</evidence>
<dbReference type="RefSeq" id="WP_091650376.1">
    <property type="nucleotide sequence ID" value="NZ_FNHQ01000014.1"/>
</dbReference>
<comment type="subcellular location">
    <subcellularLocation>
        <location evidence="1">Cytoplasm</location>
    </subcellularLocation>
</comment>
<name>A0A1G9WFX7_9FIRM</name>
<dbReference type="NCBIfam" id="TIGR01003">
    <property type="entry name" value="PTS_HPr_family"/>
    <property type="match status" value="1"/>
</dbReference>
<gene>
    <name evidence="5" type="ORF">SAMN05660299_01619</name>
</gene>
<sequence length="85" mass="9173">MKEFTYTINDPAGIHARPAGILVKEAKKFESSISILTANQKGDLKRIFAVMGLGVKQGQTITIQISGPDEDHAADTIESCLKSNL</sequence>
<dbReference type="InterPro" id="IPR050399">
    <property type="entry name" value="HPr"/>
</dbReference>
<reference evidence="5 6" key="1">
    <citation type="submission" date="2016-10" db="EMBL/GenBank/DDBJ databases">
        <authorList>
            <person name="de Groot N.N."/>
        </authorList>
    </citation>
    <scope>NUCLEOTIDE SEQUENCE [LARGE SCALE GENOMIC DNA]</scope>
    <source>
        <strain evidence="5 6">DSM 16981</strain>
    </source>
</reference>
<dbReference type="PRINTS" id="PR00107">
    <property type="entry name" value="PHOSPHOCPHPR"/>
</dbReference>
<evidence type="ECO:0000313" key="5">
    <source>
        <dbReference type="EMBL" id="SDM83217.1"/>
    </source>
</evidence>
<dbReference type="OrthoDB" id="9809047at2"/>